<keyword evidence="2" id="KW-0539">Nucleus</keyword>
<dbReference type="PANTHER" id="PTHR46172">
    <property type="entry name" value="DNA POLYMERASE EPSILON SUBUNIT 3"/>
    <property type="match status" value="1"/>
</dbReference>
<dbReference type="GO" id="GO:0008622">
    <property type="term" value="C:epsilon DNA polymerase complex"/>
    <property type="evidence" value="ECO:0007669"/>
    <property type="project" value="TreeGrafter"/>
</dbReference>
<protein>
    <recommendedName>
        <fullName evidence="4">Transcription factor CBF/NF-Y/archaeal histone domain-containing protein</fullName>
    </recommendedName>
</protein>
<evidence type="ECO:0000313" key="5">
    <source>
        <dbReference type="EMBL" id="CCI45491.1"/>
    </source>
</evidence>
<dbReference type="InterPro" id="IPR009072">
    <property type="entry name" value="Histone-fold"/>
</dbReference>
<comment type="subcellular location">
    <subcellularLocation>
        <location evidence="1">Nucleus</location>
    </subcellularLocation>
</comment>
<feature type="compositionally biased region" description="Basic and acidic residues" evidence="3">
    <location>
        <begin position="96"/>
        <end position="110"/>
    </location>
</feature>
<evidence type="ECO:0000256" key="2">
    <source>
        <dbReference type="ARBA" id="ARBA00023242"/>
    </source>
</evidence>
<evidence type="ECO:0000256" key="3">
    <source>
        <dbReference type="SAM" id="MobiDB-lite"/>
    </source>
</evidence>
<dbReference type="Gene3D" id="1.10.20.10">
    <property type="entry name" value="Histone, subunit A"/>
    <property type="match status" value="1"/>
</dbReference>
<comment type="caution">
    <text evidence="5">The sequence shown here is derived from an EMBL/GenBank/DDBJ whole genome shotgun (WGS) entry which is preliminary data.</text>
</comment>
<dbReference type="InterPro" id="IPR051377">
    <property type="entry name" value="DNA_Pol-Epsilon_Subunit"/>
</dbReference>
<dbReference type="OrthoDB" id="386949at2759"/>
<dbReference type="SUPFAM" id="SSF47113">
    <property type="entry name" value="Histone-fold"/>
    <property type="match status" value="1"/>
</dbReference>
<evidence type="ECO:0000259" key="4">
    <source>
        <dbReference type="Pfam" id="PF00808"/>
    </source>
</evidence>
<dbReference type="PANTHER" id="PTHR46172:SF1">
    <property type="entry name" value="DNA POLYMERASE EPSILON SUBUNIT 3"/>
    <property type="match status" value="1"/>
</dbReference>
<dbReference type="GO" id="GO:0046982">
    <property type="term" value="F:protein heterodimerization activity"/>
    <property type="evidence" value="ECO:0007669"/>
    <property type="project" value="InterPro"/>
</dbReference>
<dbReference type="InParanoid" id="A0A024GFG6"/>
<dbReference type="InterPro" id="IPR003958">
    <property type="entry name" value="CBFA_NFYB_domain"/>
</dbReference>
<dbReference type="GO" id="GO:0031507">
    <property type="term" value="P:heterochromatin formation"/>
    <property type="evidence" value="ECO:0007669"/>
    <property type="project" value="TreeGrafter"/>
</dbReference>
<evidence type="ECO:0000256" key="1">
    <source>
        <dbReference type="ARBA" id="ARBA00004123"/>
    </source>
</evidence>
<dbReference type="AlphaFoldDB" id="A0A024GFG6"/>
<dbReference type="GO" id="GO:0008623">
    <property type="term" value="C:CHRAC"/>
    <property type="evidence" value="ECO:0007669"/>
    <property type="project" value="TreeGrafter"/>
</dbReference>
<dbReference type="EMBL" id="CAIX01000099">
    <property type="protein sequence ID" value="CCI45491.1"/>
    <property type="molecule type" value="Genomic_DNA"/>
</dbReference>
<dbReference type="GO" id="GO:0006272">
    <property type="term" value="P:leading strand elongation"/>
    <property type="evidence" value="ECO:0007669"/>
    <property type="project" value="TreeGrafter"/>
</dbReference>
<dbReference type="CDD" id="cd22928">
    <property type="entry name" value="HFD_POLE3_DPB4"/>
    <property type="match status" value="1"/>
</dbReference>
<dbReference type="GO" id="GO:0006974">
    <property type="term" value="P:DNA damage response"/>
    <property type="evidence" value="ECO:0007669"/>
    <property type="project" value="TreeGrafter"/>
</dbReference>
<accession>A0A024GFG6</accession>
<name>A0A024GFG6_9STRA</name>
<dbReference type="GO" id="GO:0031490">
    <property type="term" value="F:chromatin DNA binding"/>
    <property type="evidence" value="ECO:0007669"/>
    <property type="project" value="TreeGrafter"/>
</dbReference>
<gene>
    <name evidence="5" type="ORF">BN9_063880</name>
</gene>
<feature type="domain" description="Transcription factor CBF/NF-Y/archaeal histone" evidence="4">
    <location>
        <begin position="9"/>
        <end position="66"/>
    </location>
</feature>
<keyword evidence="6" id="KW-1185">Reference proteome</keyword>
<feature type="region of interest" description="Disordered" evidence="3">
    <location>
        <begin position="91"/>
        <end position="110"/>
    </location>
</feature>
<organism evidence="5 6">
    <name type="scientific">Albugo candida</name>
    <dbReference type="NCBI Taxonomy" id="65357"/>
    <lineage>
        <taxon>Eukaryota</taxon>
        <taxon>Sar</taxon>
        <taxon>Stramenopiles</taxon>
        <taxon>Oomycota</taxon>
        <taxon>Peronosporomycetes</taxon>
        <taxon>Albuginales</taxon>
        <taxon>Albuginaceae</taxon>
        <taxon>Albugo</taxon>
    </lineage>
</organism>
<dbReference type="Proteomes" id="UP000053237">
    <property type="component" value="Unassembled WGS sequence"/>
</dbReference>
<evidence type="ECO:0000313" key="6">
    <source>
        <dbReference type="Proteomes" id="UP000053237"/>
    </source>
</evidence>
<dbReference type="Pfam" id="PF00808">
    <property type="entry name" value="CBFD_NFYB_HMF"/>
    <property type="match status" value="1"/>
</dbReference>
<dbReference type="STRING" id="65357.A0A024GFG6"/>
<proteinExistence type="predicted"/>
<reference evidence="5 6" key="1">
    <citation type="submission" date="2012-05" db="EMBL/GenBank/DDBJ databases">
        <title>Recombination and specialization in a pathogen metapopulation.</title>
        <authorList>
            <person name="Gardiner A."/>
            <person name="Kemen E."/>
            <person name="Schultz-Larsen T."/>
            <person name="MacLean D."/>
            <person name="Van Oosterhout C."/>
            <person name="Jones J.D.G."/>
        </authorList>
    </citation>
    <scope>NUCLEOTIDE SEQUENCE [LARGE SCALE GENOMIC DNA]</scope>
    <source>
        <strain evidence="5 6">Ac Nc2</strain>
    </source>
</reference>
<sequence length="110" mass="12105">MEHPSSITARVLKRSLPEKTVVNQEAKQILNTAATIFTHFLATTAHDASVDKKRLTVTLTDVINALEEIEFGSFVSSVEQCVEGTRVMATAKKNAKKESADRTKTDTIEN</sequence>